<accession>A0A543IC65</accession>
<feature type="compositionally biased region" description="Low complexity" evidence="1">
    <location>
        <begin position="13"/>
        <end position="24"/>
    </location>
</feature>
<reference evidence="2 3" key="1">
    <citation type="submission" date="2019-06" db="EMBL/GenBank/DDBJ databases">
        <title>Sequencing the genomes of 1000 actinobacteria strains.</title>
        <authorList>
            <person name="Klenk H.-P."/>
        </authorList>
    </citation>
    <scope>NUCLEOTIDE SEQUENCE [LARGE SCALE GENOMIC DNA]</scope>
    <source>
        <strain evidence="2 3">DSM 45043</strain>
    </source>
</reference>
<organism evidence="2 3">
    <name type="scientific">Actinomadura hallensis</name>
    <dbReference type="NCBI Taxonomy" id="337895"/>
    <lineage>
        <taxon>Bacteria</taxon>
        <taxon>Bacillati</taxon>
        <taxon>Actinomycetota</taxon>
        <taxon>Actinomycetes</taxon>
        <taxon>Streptosporangiales</taxon>
        <taxon>Thermomonosporaceae</taxon>
        <taxon>Actinomadura</taxon>
    </lineage>
</organism>
<gene>
    <name evidence="2" type="ORF">FHX41_1799</name>
</gene>
<proteinExistence type="predicted"/>
<evidence type="ECO:0000313" key="2">
    <source>
        <dbReference type="EMBL" id="TQM68164.1"/>
    </source>
</evidence>
<comment type="caution">
    <text evidence="2">The sequence shown here is derived from an EMBL/GenBank/DDBJ whole genome shotgun (WGS) entry which is preliminary data.</text>
</comment>
<evidence type="ECO:0000313" key="3">
    <source>
        <dbReference type="Proteomes" id="UP000316706"/>
    </source>
</evidence>
<dbReference type="Proteomes" id="UP000316706">
    <property type="component" value="Unassembled WGS sequence"/>
</dbReference>
<name>A0A543IC65_9ACTN</name>
<feature type="compositionally biased region" description="Pro residues" evidence="1">
    <location>
        <begin position="1"/>
        <end position="12"/>
    </location>
</feature>
<sequence>MTPTPPAGPARPPSAASPSSAAPALIVEEKQ</sequence>
<keyword evidence="3" id="KW-1185">Reference proteome</keyword>
<protein>
    <submittedName>
        <fullName evidence="2">Uncharacterized protein</fullName>
    </submittedName>
</protein>
<feature type="region of interest" description="Disordered" evidence="1">
    <location>
        <begin position="1"/>
        <end position="31"/>
    </location>
</feature>
<dbReference type="AlphaFoldDB" id="A0A543IC65"/>
<evidence type="ECO:0000256" key="1">
    <source>
        <dbReference type="SAM" id="MobiDB-lite"/>
    </source>
</evidence>
<dbReference type="EMBL" id="VFPO01000001">
    <property type="protein sequence ID" value="TQM68164.1"/>
    <property type="molecule type" value="Genomic_DNA"/>
</dbReference>